<evidence type="ECO:0000313" key="3">
    <source>
        <dbReference type="Proteomes" id="UP001141806"/>
    </source>
</evidence>
<reference evidence="2" key="1">
    <citation type="journal article" date="2023" name="Plant J.">
        <title>The genome of the king protea, Protea cynaroides.</title>
        <authorList>
            <person name="Chang J."/>
            <person name="Duong T.A."/>
            <person name="Schoeman C."/>
            <person name="Ma X."/>
            <person name="Roodt D."/>
            <person name="Barker N."/>
            <person name="Li Z."/>
            <person name="Van de Peer Y."/>
            <person name="Mizrachi E."/>
        </authorList>
    </citation>
    <scope>NUCLEOTIDE SEQUENCE</scope>
    <source>
        <tissue evidence="2">Young leaves</tissue>
    </source>
</reference>
<organism evidence="2 3">
    <name type="scientific">Protea cynaroides</name>
    <dbReference type="NCBI Taxonomy" id="273540"/>
    <lineage>
        <taxon>Eukaryota</taxon>
        <taxon>Viridiplantae</taxon>
        <taxon>Streptophyta</taxon>
        <taxon>Embryophyta</taxon>
        <taxon>Tracheophyta</taxon>
        <taxon>Spermatophyta</taxon>
        <taxon>Magnoliopsida</taxon>
        <taxon>Proteales</taxon>
        <taxon>Proteaceae</taxon>
        <taxon>Protea</taxon>
    </lineage>
</organism>
<gene>
    <name evidence="2" type="ORF">NE237_020160</name>
</gene>
<dbReference type="Proteomes" id="UP001141806">
    <property type="component" value="Unassembled WGS sequence"/>
</dbReference>
<sequence>MADRKISQGKRRCERVMLLEGQSVVGGRLLAEDLSTTMVFMASRLLSADNKEICRHRHISSRSAGCDRESTVSGPGVSKGSSQGATMVFATATHAKISHVGVDRCQRVVFFQDKRYQMSQGKARHMVIGFFGKKSSEKEGPRQDPRSTGAHGSSSKIPGFKALRYARKSVLGG</sequence>
<evidence type="ECO:0000256" key="1">
    <source>
        <dbReference type="SAM" id="MobiDB-lite"/>
    </source>
</evidence>
<evidence type="ECO:0000313" key="2">
    <source>
        <dbReference type="EMBL" id="KAJ4960250.1"/>
    </source>
</evidence>
<feature type="compositionally biased region" description="Basic and acidic residues" evidence="1">
    <location>
        <begin position="134"/>
        <end position="145"/>
    </location>
</feature>
<proteinExistence type="predicted"/>
<keyword evidence="3" id="KW-1185">Reference proteome</keyword>
<name>A0A9Q0H8W1_9MAGN</name>
<protein>
    <submittedName>
        <fullName evidence="2">Uncharacterized protein</fullName>
    </submittedName>
</protein>
<feature type="region of interest" description="Disordered" evidence="1">
    <location>
        <begin position="132"/>
        <end position="160"/>
    </location>
</feature>
<dbReference type="EMBL" id="JAMYWD010000009">
    <property type="protein sequence ID" value="KAJ4960250.1"/>
    <property type="molecule type" value="Genomic_DNA"/>
</dbReference>
<comment type="caution">
    <text evidence="2">The sequence shown here is derived from an EMBL/GenBank/DDBJ whole genome shotgun (WGS) entry which is preliminary data.</text>
</comment>
<dbReference type="AlphaFoldDB" id="A0A9Q0H8W1"/>
<accession>A0A9Q0H8W1</accession>